<evidence type="ECO:0000256" key="5">
    <source>
        <dbReference type="ARBA" id="ARBA00022741"/>
    </source>
</evidence>
<dbReference type="SMART" id="SM00129">
    <property type="entry name" value="KISc"/>
    <property type="match status" value="1"/>
</dbReference>
<dbReference type="FunFam" id="3.40.850.10:FF:000047">
    <property type="entry name" value="Kinesin family protein"/>
    <property type="match status" value="1"/>
</dbReference>
<dbReference type="Pfam" id="PF16183">
    <property type="entry name" value="Kinesin_assoc"/>
    <property type="match status" value="2"/>
</dbReference>
<accession>A0A854QHW6</accession>
<keyword evidence="3" id="KW-0963">Cytoplasm</keyword>
<keyword evidence="6 10" id="KW-0067">ATP-binding</keyword>
<dbReference type="GO" id="GO:0005546">
    <property type="term" value="F:phosphatidylinositol-4,5-bisphosphate binding"/>
    <property type="evidence" value="ECO:0007669"/>
    <property type="project" value="UniProtKB-ARBA"/>
</dbReference>
<feature type="region of interest" description="Disordered" evidence="11">
    <location>
        <begin position="1384"/>
        <end position="1406"/>
    </location>
</feature>
<evidence type="ECO:0000313" key="15">
    <source>
        <dbReference type="Proteomes" id="UP000199727"/>
    </source>
</evidence>
<dbReference type="Gene3D" id="3.40.850.10">
    <property type="entry name" value="Kinesin motor domain"/>
    <property type="match status" value="1"/>
</dbReference>
<dbReference type="Pfam" id="PF00498">
    <property type="entry name" value="FHA"/>
    <property type="match status" value="1"/>
</dbReference>
<comment type="caution">
    <text evidence="14">The sequence shown here is derived from an EMBL/GenBank/DDBJ whole genome shotgun (WGS) entry which is preliminary data.</text>
</comment>
<keyword evidence="4" id="KW-0493">Microtubule</keyword>
<dbReference type="Proteomes" id="UP000199727">
    <property type="component" value="Unassembled WGS sequence"/>
</dbReference>
<evidence type="ECO:0000259" key="13">
    <source>
        <dbReference type="PROSITE" id="PS50067"/>
    </source>
</evidence>
<dbReference type="InterPro" id="IPR036961">
    <property type="entry name" value="Kinesin_motor_dom_sf"/>
</dbReference>
<feature type="domain" description="Kinesin motor" evidence="13">
    <location>
        <begin position="5"/>
        <end position="355"/>
    </location>
</feature>
<dbReference type="OrthoDB" id="3176171at2759"/>
<feature type="compositionally biased region" description="Acidic residues" evidence="11">
    <location>
        <begin position="1387"/>
        <end position="1405"/>
    </location>
</feature>
<dbReference type="InterPro" id="IPR001849">
    <property type="entry name" value="PH_domain"/>
</dbReference>
<keyword evidence="2" id="KW-0813">Transport</keyword>
<evidence type="ECO:0000256" key="2">
    <source>
        <dbReference type="ARBA" id="ARBA00022448"/>
    </source>
</evidence>
<dbReference type="PRINTS" id="PR00380">
    <property type="entry name" value="KINESINHEAVY"/>
</dbReference>
<dbReference type="SUPFAM" id="SSF50729">
    <property type="entry name" value="PH domain-like"/>
    <property type="match status" value="1"/>
</dbReference>
<dbReference type="GO" id="GO:0005874">
    <property type="term" value="C:microtubule"/>
    <property type="evidence" value="ECO:0007669"/>
    <property type="project" value="UniProtKB-KW"/>
</dbReference>
<dbReference type="Pfam" id="PF00169">
    <property type="entry name" value="PH"/>
    <property type="match status" value="1"/>
</dbReference>
<dbReference type="InterPro" id="IPR027417">
    <property type="entry name" value="P-loop_NTPase"/>
</dbReference>
<evidence type="ECO:0000259" key="12">
    <source>
        <dbReference type="PROSITE" id="PS50003"/>
    </source>
</evidence>
<keyword evidence="9" id="KW-0206">Cytoskeleton</keyword>
<keyword evidence="8 10" id="KW-0505">Motor protein</keyword>
<dbReference type="InterPro" id="IPR022164">
    <property type="entry name" value="Kinesin-like"/>
</dbReference>
<dbReference type="CDD" id="cd01233">
    <property type="entry name" value="PH_KIFIA_KIFIB"/>
    <property type="match status" value="1"/>
</dbReference>
<dbReference type="InterPro" id="IPR032405">
    <property type="entry name" value="Kinesin_assoc"/>
</dbReference>
<dbReference type="PROSITE" id="PS00411">
    <property type="entry name" value="KINESIN_MOTOR_1"/>
    <property type="match status" value="1"/>
</dbReference>
<dbReference type="InterPro" id="IPR019821">
    <property type="entry name" value="Kinesin_motor_CS"/>
</dbReference>
<dbReference type="InterPro" id="IPR000253">
    <property type="entry name" value="FHA_dom"/>
</dbReference>
<dbReference type="Gene3D" id="6.10.250.2520">
    <property type="match status" value="1"/>
</dbReference>
<feature type="region of interest" description="Disordered" evidence="11">
    <location>
        <begin position="596"/>
        <end position="616"/>
    </location>
</feature>
<evidence type="ECO:0000313" key="14">
    <source>
        <dbReference type="EMBL" id="OXG29042.1"/>
    </source>
</evidence>
<feature type="domain" description="PH" evidence="12">
    <location>
        <begin position="1468"/>
        <end position="1566"/>
    </location>
</feature>
<dbReference type="GO" id="GO:0008574">
    <property type="term" value="F:plus-end-directed microtubule motor activity"/>
    <property type="evidence" value="ECO:0007669"/>
    <property type="project" value="UniProtKB-ARBA"/>
</dbReference>
<dbReference type="InterPro" id="IPR011993">
    <property type="entry name" value="PH-like_dom_sf"/>
</dbReference>
<dbReference type="InterPro" id="IPR001752">
    <property type="entry name" value="Kinesin_motor_dom"/>
</dbReference>
<keyword evidence="7" id="KW-0175">Coiled coil</keyword>
<comment type="subcellular location">
    <subcellularLocation>
        <location evidence="1">Cytoplasm</location>
        <location evidence="1">Cytoskeleton</location>
    </subcellularLocation>
</comment>
<dbReference type="Gene3D" id="2.60.200.20">
    <property type="match status" value="1"/>
</dbReference>
<dbReference type="Pfam" id="PF12473">
    <property type="entry name" value="DUF3694"/>
    <property type="match status" value="1"/>
</dbReference>
<evidence type="ECO:0000256" key="11">
    <source>
        <dbReference type="SAM" id="MobiDB-lite"/>
    </source>
</evidence>
<dbReference type="GO" id="GO:0005524">
    <property type="term" value="F:ATP binding"/>
    <property type="evidence" value="ECO:0007669"/>
    <property type="project" value="UniProtKB-UniRule"/>
</dbReference>
<evidence type="ECO:0000256" key="1">
    <source>
        <dbReference type="ARBA" id="ARBA00004245"/>
    </source>
</evidence>
<evidence type="ECO:0000256" key="7">
    <source>
        <dbReference type="ARBA" id="ARBA00023054"/>
    </source>
</evidence>
<dbReference type="InterPro" id="IPR022140">
    <property type="entry name" value="Kinesin-like_KIF1-typ"/>
</dbReference>
<dbReference type="SUPFAM" id="SSF52540">
    <property type="entry name" value="P-loop containing nucleoside triphosphate hydrolases"/>
    <property type="match status" value="1"/>
</dbReference>
<dbReference type="CDD" id="cd22705">
    <property type="entry name" value="FHA_KIF1"/>
    <property type="match status" value="1"/>
</dbReference>
<evidence type="ECO:0000256" key="10">
    <source>
        <dbReference type="PROSITE-ProRule" id="PRU00283"/>
    </source>
</evidence>
<dbReference type="CDD" id="cd01365">
    <property type="entry name" value="KISc_KIF1A_KIF1B"/>
    <property type="match status" value="1"/>
</dbReference>
<dbReference type="InterPro" id="IPR049780">
    <property type="entry name" value="PH_KIFIA_KIFIB"/>
</dbReference>
<evidence type="ECO:0000256" key="4">
    <source>
        <dbReference type="ARBA" id="ARBA00022701"/>
    </source>
</evidence>
<reference evidence="14 15" key="1">
    <citation type="submission" date="2017-06" db="EMBL/GenBank/DDBJ databases">
        <title>Global population genomics of the pathogenic fungus Cryptococcus neoformans var. grubii.</title>
        <authorList>
            <person name="Cuomo C."/>
            <person name="Litvintseva A."/>
            <person name="Chen Y."/>
            <person name="Young S."/>
            <person name="Zeng Q."/>
            <person name="Chapman S."/>
            <person name="Gujja S."/>
            <person name="Saif S."/>
            <person name="Birren B."/>
        </authorList>
    </citation>
    <scope>NUCLEOTIDE SEQUENCE [LARGE SCALE GENOMIC DNA]</scope>
    <source>
        <strain evidence="14 15">Tu259-1</strain>
    </source>
</reference>
<evidence type="ECO:0000256" key="3">
    <source>
        <dbReference type="ARBA" id="ARBA00022490"/>
    </source>
</evidence>
<dbReference type="PROSITE" id="PS50003">
    <property type="entry name" value="PH_DOMAIN"/>
    <property type="match status" value="1"/>
</dbReference>
<dbReference type="SMART" id="SM00233">
    <property type="entry name" value="PH"/>
    <property type="match status" value="1"/>
</dbReference>
<comment type="similarity">
    <text evidence="10">Belongs to the TRAFAC class myosin-kinesin ATPase superfamily. Kinesin family.</text>
</comment>
<dbReference type="SUPFAM" id="SSF49879">
    <property type="entry name" value="SMAD/FHA domain"/>
    <property type="match status" value="1"/>
</dbReference>
<dbReference type="GO" id="GO:0047496">
    <property type="term" value="P:vesicle transport along microtubule"/>
    <property type="evidence" value="ECO:0007669"/>
    <property type="project" value="UniProtKB-ARBA"/>
</dbReference>
<dbReference type="InterPro" id="IPR008984">
    <property type="entry name" value="SMAD_FHA_dom_sf"/>
</dbReference>
<dbReference type="PANTHER" id="PTHR47117">
    <property type="entry name" value="STAR-RELATED LIPID TRANSFER PROTEIN 9"/>
    <property type="match status" value="1"/>
</dbReference>
<dbReference type="Gene3D" id="2.30.29.30">
    <property type="entry name" value="Pleckstrin-homology domain (PH domain)/Phosphotyrosine-binding domain (PTB)"/>
    <property type="match status" value="1"/>
</dbReference>
<organism evidence="14 15">
    <name type="scientific">Cryptococcus neoformans Tu259-1</name>
    <dbReference type="NCBI Taxonomy" id="1230072"/>
    <lineage>
        <taxon>Eukaryota</taxon>
        <taxon>Fungi</taxon>
        <taxon>Dikarya</taxon>
        <taxon>Basidiomycota</taxon>
        <taxon>Agaricomycotina</taxon>
        <taxon>Tremellomycetes</taxon>
        <taxon>Tremellales</taxon>
        <taxon>Cryptococcaceae</taxon>
        <taxon>Cryptococcus</taxon>
        <taxon>Cryptococcus neoformans species complex</taxon>
    </lineage>
</organism>
<proteinExistence type="inferred from homology"/>
<dbReference type="EMBL" id="AMKT01000010">
    <property type="protein sequence ID" value="OXG29042.1"/>
    <property type="molecule type" value="Genomic_DNA"/>
</dbReference>
<evidence type="ECO:0000256" key="6">
    <source>
        <dbReference type="ARBA" id="ARBA00022840"/>
    </source>
</evidence>
<gene>
    <name evidence="14" type="ORF">C361_00696</name>
</gene>
<feature type="binding site" evidence="10">
    <location>
        <begin position="105"/>
        <end position="112"/>
    </location>
    <ligand>
        <name>ATP</name>
        <dbReference type="ChEBI" id="CHEBI:30616"/>
    </ligand>
</feature>
<dbReference type="Pfam" id="PF00225">
    <property type="entry name" value="Kinesin"/>
    <property type="match status" value="1"/>
</dbReference>
<keyword evidence="5 10" id="KW-0547">Nucleotide-binding</keyword>
<protein>
    <submittedName>
        <fullName evidence="14">Kinesin</fullName>
    </submittedName>
</protein>
<sequence>MSGGNIKVVVRCRPLSAREIARGSKELIRMEGSQTILDPPDATGGASSKAIEKKPMIFSFDKSYWSAGPKDDPKYASQQTLYEDLGADLLDHSFEGFNTCIFAYGQTGSGKSYSMMGYGAEKGIIPLTTSELFRRIEARMGSDLNLSYTVEVSYIEIYNEKVRDLLNPKNKGNLRVREHPSLGPYVEDLSRLVVENYTQMMTLMDEGNKARTVASTNMNETSSRSHAVFTLILTQKRHDPQTKMVGEKVSKISLVDLAGSERQASTGATGTRLKEGANINKSLTTLGKVISALAQAGQNKRKKEEHVPYRDSVLTWLLKESLGGNSKTAMIAAISPADYEETLSTLRYADAAKKIKTHAVVNEDPNAKLIRELKEELELLRSRVLTSGLSDESSYDPSIPPEKQIVTYITKEGEIRKVTKLELQDQLEASEKLMESLNLTWEEKLQKTQAIHIEREKALEELGISIDTNMVGVHAPQNHPSLVNLNEDPLMSECLIYQIKPGTTIAGAVDENKAHIKLSGTHILPEHCAFTNDEGVVTIEAMPDARTFVNGKRVPPNSPVKLLNGFRVILGDSHVFRFNDPASVRAERKKLRMSSSIDENGALTPGLRPDSPSSRVDTELMDWTAARREVADIEKLGDQDLDKLYDDILKLRTQRRRPESRMDIADLDSHFDRSANPLSNPWAGPGQTATMTSNSLATPVGPDVDVNIVDEQSETSAEQSLHTSSALPTPAYDQKAADAKLHQEHLAKQLRMMAQEVKRIRSQAARAKAMEPEEMEPADWDAEQVRKLRRVVAKWKRLRSYKMAEELLLGAVDIREANVIAKHMEKQVTYNFLVVNGPTASPTSSLDGQNGIIEFEDVSGSVIQHINGPVVVVKVIDWRAKSVYTWDLPRFKQQLIKMRHVYALREKPNYSVHFEIEGPFTDVPPPSYSFIGSAKIPLRLLGNHLSYAITVPIMCQYTMEAVGSCRVTFKTDYFDDVLGRSARISCDRLLNSTISPGSRLTFTFVVDSVKGLSSTDYASIHAQTRLSSLIGPSIVSEDTFTSQSVDLDKSSGTHLILKKTISAVVTPEIIQYITNEYAIVEFFAKAKKEYLERLERWDVNHEVVPMVSTPTITPTKSGDGNPLMRRCETDFVAPERHDVLATISILELASSGEYMPAEVYDDIFQLHQGLQRRLHIKLVHSSGKTLPWEKLEHVSTGDIRLVDKNGEAASVGKPLIELRMSDQVMEYHPDGTSSLEAEGVWDTASHACRHLDRRTLPGQHLLIRLTWLVSVPTLSEPMVFYADLPLKILGRDAKRSSFLSFWSASKIFRNMTRIFVVECTPPIARSANELWRLDTGGKHVKGEETLGNWKPRSLGLLEDWKKMCRAQIGLAEVAVTKIVLEMRREDEEGSEGEKEDEEEEKEQSDEEKRKLVGKCLGLWQKAIENRVEIDVKRESVEEEAISRKLRKLLPDLEPKPVPTVKLQRRVDNVIKYGYLLLLRDSQADQWDKVFFVLRPPYLHVHESAGEREVQVINLTGSHVVTSPEVEMLLKRRWAFTVFTPTNSYILQAASENERKDWMSVISTSAE</sequence>
<evidence type="ECO:0000256" key="9">
    <source>
        <dbReference type="ARBA" id="ARBA00023212"/>
    </source>
</evidence>
<dbReference type="PROSITE" id="PS50067">
    <property type="entry name" value="KINESIN_MOTOR_2"/>
    <property type="match status" value="1"/>
</dbReference>
<name>A0A854QHW6_CRYNE</name>
<dbReference type="Pfam" id="PF12423">
    <property type="entry name" value="KIF1B"/>
    <property type="match status" value="1"/>
</dbReference>
<dbReference type="GO" id="GO:0008017">
    <property type="term" value="F:microtubule binding"/>
    <property type="evidence" value="ECO:0007669"/>
    <property type="project" value="InterPro"/>
</dbReference>
<evidence type="ECO:0000256" key="8">
    <source>
        <dbReference type="ARBA" id="ARBA00023175"/>
    </source>
</evidence>